<organism evidence="5 6">
    <name type="scientific">Aquibacillus rhizosphaerae</name>
    <dbReference type="NCBI Taxonomy" id="3051431"/>
    <lineage>
        <taxon>Bacteria</taxon>
        <taxon>Bacillati</taxon>
        <taxon>Bacillota</taxon>
        <taxon>Bacilli</taxon>
        <taxon>Bacillales</taxon>
        <taxon>Bacillaceae</taxon>
        <taxon>Aquibacillus</taxon>
    </lineage>
</organism>
<dbReference type="EMBL" id="JASTZU010000036">
    <property type="protein sequence ID" value="MDL4841010.1"/>
    <property type="molecule type" value="Genomic_DNA"/>
</dbReference>
<dbReference type="Proteomes" id="UP001235343">
    <property type="component" value="Unassembled WGS sequence"/>
</dbReference>
<dbReference type="Pfam" id="PF03450">
    <property type="entry name" value="CO_deh_flav_C"/>
    <property type="match status" value="1"/>
</dbReference>
<feature type="domain" description="FAD-binding PCMH-type" evidence="4">
    <location>
        <begin position="12"/>
        <end position="185"/>
    </location>
</feature>
<sequence length="300" mass="33650">MVKGNKGFMTEENIVTTSVSVPTTIEDAFKQKQTLGKAACYIAGGTLIQLKREQGTPLPQHLISLEQIAWMSDIKRLEDSQGYSLMIGVLASLSICQSHPTIREEWPLLSEAIQEVASPAVRNRGTIGGNIIYRIGDTIPALLTLEAKITWFDGDYRSEILWNFLQKNMLEDVIITSLSLPSPPIASRTMNFYRKVGRREGFIPSLVTVSAYCCWNSDEQVDYVRLAVGGGANTPKRLERCEQFIIGKKISIEILEELYQKVIEEFFPEPDKFVSTEYQQTVAANLIVSELESFLDESIT</sequence>
<proteinExistence type="predicted"/>
<evidence type="ECO:0000313" key="5">
    <source>
        <dbReference type="EMBL" id="MDL4841010.1"/>
    </source>
</evidence>
<keyword evidence="2" id="KW-0274">FAD</keyword>
<dbReference type="InterPro" id="IPR016169">
    <property type="entry name" value="FAD-bd_PCMH_sub2"/>
</dbReference>
<comment type="caution">
    <text evidence="5">The sequence shown here is derived from an EMBL/GenBank/DDBJ whole genome shotgun (WGS) entry which is preliminary data.</text>
</comment>
<keyword evidence="3" id="KW-0560">Oxidoreductase</keyword>
<evidence type="ECO:0000259" key="4">
    <source>
        <dbReference type="PROSITE" id="PS51387"/>
    </source>
</evidence>
<dbReference type="InterPro" id="IPR051312">
    <property type="entry name" value="Diverse_Substr_Oxidored"/>
</dbReference>
<dbReference type="Gene3D" id="3.30.390.50">
    <property type="entry name" value="CO dehydrogenase flavoprotein, C-terminal domain"/>
    <property type="match status" value="1"/>
</dbReference>
<accession>A0ABT7L711</accession>
<dbReference type="InterPro" id="IPR036318">
    <property type="entry name" value="FAD-bd_PCMH-like_sf"/>
</dbReference>
<dbReference type="PROSITE" id="PS51387">
    <property type="entry name" value="FAD_PCMH"/>
    <property type="match status" value="1"/>
</dbReference>
<gene>
    <name evidence="5" type="ORF">QQS35_11165</name>
</gene>
<evidence type="ECO:0000313" key="6">
    <source>
        <dbReference type="Proteomes" id="UP001235343"/>
    </source>
</evidence>
<dbReference type="InterPro" id="IPR036683">
    <property type="entry name" value="CO_DH_flav_C_dom_sf"/>
</dbReference>
<dbReference type="SUPFAM" id="SSF55447">
    <property type="entry name" value="CO dehydrogenase flavoprotein C-terminal domain-like"/>
    <property type="match status" value="1"/>
</dbReference>
<protein>
    <submittedName>
        <fullName evidence="5">FAD binding domain-containing protein</fullName>
    </submittedName>
</protein>
<dbReference type="SUPFAM" id="SSF56176">
    <property type="entry name" value="FAD-binding/transporter-associated domain-like"/>
    <property type="match status" value="1"/>
</dbReference>
<reference evidence="5 6" key="1">
    <citation type="submission" date="2023-06" db="EMBL/GenBank/DDBJ databases">
        <title>Aquibacillus rhizosphaerae LR5S19.</title>
        <authorList>
            <person name="Sun J.-Q."/>
        </authorList>
    </citation>
    <scope>NUCLEOTIDE SEQUENCE [LARGE SCALE GENOMIC DNA]</scope>
    <source>
        <strain evidence="5 6">LR5S19</strain>
    </source>
</reference>
<dbReference type="InterPro" id="IPR005107">
    <property type="entry name" value="CO_DH_flav_C"/>
</dbReference>
<evidence type="ECO:0000256" key="1">
    <source>
        <dbReference type="ARBA" id="ARBA00022630"/>
    </source>
</evidence>
<evidence type="ECO:0000256" key="2">
    <source>
        <dbReference type="ARBA" id="ARBA00022827"/>
    </source>
</evidence>
<dbReference type="Pfam" id="PF00941">
    <property type="entry name" value="FAD_binding_5"/>
    <property type="match status" value="1"/>
</dbReference>
<name>A0ABT7L711_9BACI</name>
<dbReference type="PANTHER" id="PTHR42659:SF2">
    <property type="entry name" value="XANTHINE DEHYDROGENASE SUBUNIT C-RELATED"/>
    <property type="match status" value="1"/>
</dbReference>
<dbReference type="InterPro" id="IPR002346">
    <property type="entry name" value="Mopterin_DH_FAD-bd"/>
</dbReference>
<keyword evidence="6" id="KW-1185">Reference proteome</keyword>
<dbReference type="Gene3D" id="3.30.465.10">
    <property type="match status" value="1"/>
</dbReference>
<dbReference type="SMART" id="SM01092">
    <property type="entry name" value="CO_deh_flav_C"/>
    <property type="match status" value="1"/>
</dbReference>
<keyword evidence="1" id="KW-0285">Flavoprotein</keyword>
<dbReference type="InterPro" id="IPR016166">
    <property type="entry name" value="FAD-bd_PCMH"/>
</dbReference>
<dbReference type="RefSeq" id="WP_285932186.1">
    <property type="nucleotide sequence ID" value="NZ_JASTZU010000036.1"/>
</dbReference>
<dbReference type="PANTHER" id="PTHR42659">
    <property type="entry name" value="XANTHINE DEHYDROGENASE SUBUNIT C-RELATED"/>
    <property type="match status" value="1"/>
</dbReference>
<evidence type="ECO:0000256" key="3">
    <source>
        <dbReference type="ARBA" id="ARBA00023002"/>
    </source>
</evidence>